<dbReference type="OrthoDB" id="2556515at2759"/>
<dbReference type="AlphaFoldDB" id="A0A5C3DQQ6"/>
<dbReference type="GO" id="GO:0045040">
    <property type="term" value="P:protein insertion into mitochondrial outer membrane"/>
    <property type="evidence" value="ECO:0007669"/>
    <property type="project" value="InterPro"/>
</dbReference>
<dbReference type="InterPro" id="IPR037652">
    <property type="entry name" value="Mim2"/>
</dbReference>
<name>A0A5C3DQQ6_9BASI</name>
<keyword evidence="3" id="KW-1185">Reference proteome</keyword>
<sequence>MDSSGGYLDDANSASTSRAGVETMAPTTLFATLAQRQFDLRQQQMSQAQYDDPTSWSSSPSFHLHQSDNQRHRRRSPKHRKSTSHNTRQSDTDSIPTTLTCRSSQTSYNDSDTDSEIDSLALQREWEEQLDQLKLMFQIIIFPFVGKFFGRKFGYFLLNMLLAKGRLRA</sequence>
<feature type="compositionally biased region" description="Polar residues" evidence="1">
    <location>
        <begin position="42"/>
        <end position="61"/>
    </location>
</feature>
<dbReference type="GO" id="GO:0005741">
    <property type="term" value="C:mitochondrial outer membrane"/>
    <property type="evidence" value="ECO:0007669"/>
    <property type="project" value="TreeGrafter"/>
</dbReference>
<organism evidence="2 3">
    <name type="scientific">Ustilago trichophora</name>
    <dbReference type="NCBI Taxonomy" id="86804"/>
    <lineage>
        <taxon>Eukaryota</taxon>
        <taxon>Fungi</taxon>
        <taxon>Dikarya</taxon>
        <taxon>Basidiomycota</taxon>
        <taxon>Ustilaginomycotina</taxon>
        <taxon>Ustilaginomycetes</taxon>
        <taxon>Ustilaginales</taxon>
        <taxon>Ustilaginaceae</taxon>
        <taxon>Ustilago</taxon>
    </lineage>
</organism>
<reference evidence="2 3" key="1">
    <citation type="submission" date="2018-03" db="EMBL/GenBank/DDBJ databases">
        <authorList>
            <person name="Guldener U."/>
        </authorList>
    </citation>
    <scope>NUCLEOTIDE SEQUENCE [LARGE SCALE GENOMIC DNA]</scope>
    <source>
        <strain evidence="2 3">NBRC100155</strain>
    </source>
</reference>
<dbReference type="PANTHER" id="PTHR28230:SF1">
    <property type="entry name" value="MITOCHONDRIAL IMPORT PROTEIN 2"/>
    <property type="match status" value="1"/>
</dbReference>
<evidence type="ECO:0000313" key="2">
    <source>
        <dbReference type="EMBL" id="SPO20743.1"/>
    </source>
</evidence>
<gene>
    <name evidence="2" type="ORF">UTRI_00219</name>
</gene>
<feature type="compositionally biased region" description="Basic residues" evidence="1">
    <location>
        <begin position="71"/>
        <end position="83"/>
    </location>
</feature>
<accession>A0A5C3DQQ6</accession>
<dbReference type="EMBL" id="OOIN01000002">
    <property type="protein sequence ID" value="SPO20743.1"/>
    <property type="molecule type" value="Genomic_DNA"/>
</dbReference>
<protein>
    <submittedName>
        <fullName evidence="2">Uncharacterized protein</fullName>
    </submittedName>
</protein>
<dbReference type="Proteomes" id="UP000324022">
    <property type="component" value="Unassembled WGS sequence"/>
</dbReference>
<feature type="compositionally biased region" description="Polar residues" evidence="1">
    <location>
        <begin position="86"/>
        <end position="110"/>
    </location>
</feature>
<feature type="region of interest" description="Disordered" evidence="1">
    <location>
        <begin position="42"/>
        <end position="114"/>
    </location>
</feature>
<proteinExistence type="predicted"/>
<dbReference type="PANTHER" id="PTHR28230">
    <property type="entry name" value="CHROMOSOME 1, WHOLE GENOME SHOTGUN SEQUENCE"/>
    <property type="match status" value="1"/>
</dbReference>
<evidence type="ECO:0000256" key="1">
    <source>
        <dbReference type="SAM" id="MobiDB-lite"/>
    </source>
</evidence>
<dbReference type="GO" id="GO:0070096">
    <property type="term" value="P:mitochondrial outer membrane translocase complex assembly"/>
    <property type="evidence" value="ECO:0007669"/>
    <property type="project" value="InterPro"/>
</dbReference>
<evidence type="ECO:0000313" key="3">
    <source>
        <dbReference type="Proteomes" id="UP000324022"/>
    </source>
</evidence>
<feature type="region of interest" description="Disordered" evidence="1">
    <location>
        <begin position="1"/>
        <end position="22"/>
    </location>
</feature>
<dbReference type="Pfam" id="PF19117">
    <property type="entry name" value="Mim2"/>
    <property type="match status" value="1"/>
</dbReference>